<dbReference type="HOGENOM" id="CLU_000022_59_0_4"/>
<reference evidence="5 6" key="1">
    <citation type="journal article" date="2014" name="Genome Announc.">
        <title>Complete Genome Sequence of Polychlorinated Biphenyl Degrader Comamonas testosteroni TK102 (NBRC 109938).</title>
        <authorList>
            <person name="Fukuda K."/>
            <person name="Hosoyama A."/>
            <person name="Tsuchikane K."/>
            <person name="Ohji S."/>
            <person name="Yamazoe A."/>
            <person name="Fujita N."/>
            <person name="Shintani M."/>
            <person name="Kimbara K."/>
        </authorList>
    </citation>
    <scope>NUCLEOTIDE SEQUENCE [LARGE SCALE GENOMIC DNA]</scope>
    <source>
        <strain evidence="5">TK102</strain>
    </source>
</reference>
<evidence type="ECO:0000256" key="1">
    <source>
        <dbReference type="ARBA" id="ARBA00006432"/>
    </source>
</evidence>
<dbReference type="InterPro" id="IPR042099">
    <property type="entry name" value="ANL_N_sf"/>
</dbReference>
<feature type="domain" description="AMP-binding enzyme C-terminal" evidence="4">
    <location>
        <begin position="424"/>
        <end position="499"/>
    </location>
</feature>
<name>A0A076PRF7_COMTE</name>
<dbReference type="KEGG" id="ctes:O987_10795"/>
<dbReference type="PANTHER" id="PTHR43767">
    <property type="entry name" value="LONG-CHAIN-FATTY-ACID--COA LIGASE"/>
    <property type="match status" value="1"/>
</dbReference>
<sequence>MYLTQNLRRSIQQQPHATATIYNGRRRSFVQLGDRVARFAGALRALGVQAGDRVAILGLNSDWYLEYYLATYWAGAAVNPINIRWSAAEIAYSLDDCDTHVLLVDDSFLPLIPEIRKSAQALQTLIHIGDGPAPEGMLSYEALIANTEPVEDALRGGEDLAGVFYTGGTTGTPKGVMLCHRNLYTNAISGVCENTARRSSVGLHAAPMFHLADGAFMNALLAAGGCHVMVPRFDPVAVLQAISTESVTDLLLVPTMIQMLVDHPDVHQYDLSSLQNMLYGASPISEGLLDRAMKTIPSVGFTQAYGMTELAPVATVLSPEMHRQGGWAQGRHRSAGRATVCTEVRIVDPDGQEVARGEVGEVVVRGPGVMLGYWNKPAETAAAIRNGWMHTGDGGRMDDEGYVFIVDRLKDMIVTGGENVYSVEVESVITTHPDVASCAVIGVPSEQWGELVHVFIVRKTGTMLEADELIQFCKNRIAHYKCPREVSFIDAMPLSGAGKILKTTLRAPFWANQERKVA</sequence>
<evidence type="ECO:0000259" key="3">
    <source>
        <dbReference type="Pfam" id="PF00501"/>
    </source>
</evidence>
<dbReference type="Pfam" id="PF00501">
    <property type="entry name" value="AMP-binding"/>
    <property type="match status" value="1"/>
</dbReference>
<keyword evidence="2" id="KW-0436">Ligase</keyword>
<dbReference type="Pfam" id="PF13193">
    <property type="entry name" value="AMP-binding_C"/>
    <property type="match status" value="1"/>
</dbReference>
<evidence type="ECO:0000256" key="2">
    <source>
        <dbReference type="ARBA" id="ARBA00022598"/>
    </source>
</evidence>
<dbReference type="InterPro" id="IPR025110">
    <property type="entry name" value="AMP-bd_C"/>
</dbReference>
<evidence type="ECO:0000313" key="6">
    <source>
        <dbReference type="Proteomes" id="UP000028782"/>
    </source>
</evidence>
<dbReference type="RefSeq" id="WP_043372067.1">
    <property type="nucleotide sequence ID" value="NZ_CP006704.1"/>
</dbReference>
<dbReference type="Proteomes" id="UP000028782">
    <property type="component" value="Chromosome"/>
</dbReference>
<evidence type="ECO:0000259" key="4">
    <source>
        <dbReference type="Pfam" id="PF13193"/>
    </source>
</evidence>
<dbReference type="AlphaFoldDB" id="A0A076PRF7"/>
<dbReference type="PROSITE" id="PS00455">
    <property type="entry name" value="AMP_BINDING"/>
    <property type="match status" value="1"/>
</dbReference>
<dbReference type="FunFam" id="3.30.300.30:FF:000008">
    <property type="entry name" value="2,3-dihydroxybenzoate-AMP ligase"/>
    <property type="match status" value="1"/>
</dbReference>
<proteinExistence type="inferred from homology"/>
<comment type="similarity">
    <text evidence="1">Belongs to the ATP-dependent AMP-binding enzyme family.</text>
</comment>
<protein>
    <submittedName>
        <fullName evidence="5">AMP-binding protein</fullName>
    </submittedName>
</protein>
<dbReference type="PANTHER" id="PTHR43767:SF1">
    <property type="entry name" value="NONRIBOSOMAL PEPTIDE SYNTHASE PES1 (EUROFUNG)-RELATED"/>
    <property type="match status" value="1"/>
</dbReference>
<dbReference type="InterPro" id="IPR000873">
    <property type="entry name" value="AMP-dep_synth/lig_dom"/>
</dbReference>
<evidence type="ECO:0000313" key="5">
    <source>
        <dbReference type="EMBL" id="AIJ46280.1"/>
    </source>
</evidence>
<dbReference type="NCBIfam" id="NF004837">
    <property type="entry name" value="PRK06187.1"/>
    <property type="match status" value="1"/>
</dbReference>
<accession>A0A076PRF7</accession>
<feature type="domain" description="AMP-dependent synthetase/ligase" evidence="3">
    <location>
        <begin position="8"/>
        <end position="374"/>
    </location>
</feature>
<dbReference type="Gene3D" id="3.40.50.12780">
    <property type="entry name" value="N-terminal domain of ligase-like"/>
    <property type="match status" value="1"/>
</dbReference>
<dbReference type="GO" id="GO:0016878">
    <property type="term" value="F:acid-thiol ligase activity"/>
    <property type="evidence" value="ECO:0007669"/>
    <property type="project" value="UniProtKB-ARBA"/>
</dbReference>
<dbReference type="SUPFAM" id="SSF56801">
    <property type="entry name" value="Acetyl-CoA synthetase-like"/>
    <property type="match status" value="1"/>
</dbReference>
<dbReference type="Gene3D" id="3.30.300.30">
    <property type="match status" value="1"/>
</dbReference>
<dbReference type="InterPro" id="IPR050237">
    <property type="entry name" value="ATP-dep_AMP-bd_enzyme"/>
</dbReference>
<dbReference type="EMBL" id="CP006704">
    <property type="protein sequence ID" value="AIJ46280.1"/>
    <property type="molecule type" value="Genomic_DNA"/>
</dbReference>
<gene>
    <name evidence="5" type="ORF">O987_10795</name>
</gene>
<dbReference type="InterPro" id="IPR020845">
    <property type="entry name" value="AMP-binding_CS"/>
</dbReference>
<dbReference type="CDD" id="cd17631">
    <property type="entry name" value="FACL_FadD13-like"/>
    <property type="match status" value="1"/>
</dbReference>
<dbReference type="InterPro" id="IPR045851">
    <property type="entry name" value="AMP-bd_C_sf"/>
</dbReference>
<organism evidence="5 6">
    <name type="scientific">Comamonas testosteroni TK102</name>
    <dbReference type="NCBI Taxonomy" id="1392005"/>
    <lineage>
        <taxon>Bacteria</taxon>
        <taxon>Pseudomonadati</taxon>
        <taxon>Pseudomonadota</taxon>
        <taxon>Betaproteobacteria</taxon>
        <taxon>Burkholderiales</taxon>
        <taxon>Comamonadaceae</taxon>
        <taxon>Comamonas</taxon>
    </lineage>
</organism>